<sequence length="312" mass="33888">MRDLRYFLAVAEELNFTRAAERMFVSQPALSKQIRRLEELLRVRLFDRDRRTVVLTAPGRALLPRARELVRVWDEARRAVGEAAAAEAAVLTVGVSSSVGRGLLPAARARFAERRPHWRIRVRQVDWEDPTAGLAGGGEADLALVWLPVPGQEDLSVRVVATEPRWVALPAGHRLAGRAEVAFSELLDEPFLALPESAGPLRDYWLALEERAGHPVRIGSVVSNADETFEAVEEGSGVVLLAAGNAAIYRRPGVVTLPVGGLSPSRLALAWRPDDHRPAVRDFIDAFLDAAAGPARDGLTQDGRTGDGQAGS</sequence>
<dbReference type="InterPro" id="IPR005119">
    <property type="entry name" value="LysR_subst-bd"/>
</dbReference>
<proteinExistence type="inferred from homology"/>
<evidence type="ECO:0000256" key="1">
    <source>
        <dbReference type="ARBA" id="ARBA00009437"/>
    </source>
</evidence>
<dbReference type="Gene3D" id="1.10.10.10">
    <property type="entry name" value="Winged helix-like DNA-binding domain superfamily/Winged helix DNA-binding domain"/>
    <property type="match status" value="1"/>
</dbReference>
<dbReference type="FunFam" id="1.10.10.10:FF:000001">
    <property type="entry name" value="LysR family transcriptional regulator"/>
    <property type="match status" value="1"/>
</dbReference>
<dbReference type="SUPFAM" id="SSF46785">
    <property type="entry name" value="Winged helix' DNA-binding domain"/>
    <property type="match status" value="1"/>
</dbReference>
<dbReference type="Proteomes" id="UP000186168">
    <property type="component" value="Unassembled WGS sequence"/>
</dbReference>
<dbReference type="PANTHER" id="PTHR30346:SF0">
    <property type="entry name" value="HCA OPERON TRANSCRIPTIONAL ACTIVATOR HCAR"/>
    <property type="match status" value="1"/>
</dbReference>
<keyword evidence="4" id="KW-0804">Transcription</keyword>
<gene>
    <name evidence="6" type="ORF">SPAR_02696</name>
</gene>
<evidence type="ECO:0000256" key="2">
    <source>
        <dbReference type="ARBA" id="ARBA00023015"/>
    </source>
</evidence>
<feature type="domain" description="HTH lysR-type" evidence="5">
    <location>
        <begin position="1"/>
        <end position="56"/>
    </location>
</feature>
<protein>
    <submittedName>
        <fullName evidence="6">LysR family transcriptional regulator</fullName>
    </submittedName>
</protein>
<dbReference type="AlphaFoldDB" id="A0A1R1SRY3"/>
<dbReference type="GO" id="GO:0003700">
    <property type="term" value="F:DNA-binding transcription factor activity"/>
    <property type="evidence" value="ECO:0007669"/>
    <property type="project" value="InterPro"/>
</dbReference>
<dbReference type="InterPro" id="IPR000847">
    <property type="entry name" value="LysR_HTH_N"/>
</dbReference>
<accession>A0A1R1SRY3</accession>
<dbReference type="CDD" id="cd08414">
    <property type="entry name" value="PBP2_LTTR_aromatics_like"/>
    <property type="match status" value="1"/>
</dbReference>
<evidence type="ECO:0000313" key="6">
    <source>
        <dbReference type="EMBL" id="OMI41044.1"/>
    </source>
</evidence>
<evidence type="ECO:0000259" key="5">
    <source>
        <dbReference type="PROSITE" id="PS50931"/>
    </source>
</evidence>
<dbReference type="GO" id="GO:0003677">
    <property type="term" value="F:DNA binding"/>
    <property type="evidence" value="ECO:0007669"/>
    <property type="project" value="UniProtKB-KW"/>
</dbReference>
<dbReference type="GO" id="GO:0032993">
    <property type="term" value="C:protein-DNA complex"/>
    <property type="evidence" value="ECO:0007669"/>
    <property type="project" value="TreeGrafter"/>
</dbReference>
<dbReference type="PANTHER" id="PTHR30346">
    <property type="entry name" value="TRANSCRIPTIONAL DUAL REGULATOR HCAR-RELATED"/>
    <property type="match status" value="1"/>
</dbReference>
<dbReference type="PRINTS" id="PR00039">
    <property type="entry name" value="HTHLYSR"/>
</dbReference>
<evidence type="ECO:0000313" key="7">
    <source>
        <dbReference type="Proteomes" id="UP000186168"/>
    </source>
</evidence>
<dbReference type="PROSITE" id="PS50931">
    <property type="entry name" value="HTH_LYSR"/>
    <property type="match status" value="1"/>
</dbReference>
<dbReference type="Gene3D" id="3.40.190.10">
    <property type="entry name" value="Periplasmic binding protein-like II"/>
    <property type="match status" value="2"/>
</dbReference>
<keyword evidence="2" id="KW-0805">Transcription regulation</keyword>
<comment type="caution">
    <text evidence="6">The sequence shown here is derived from an EMBL/GenBank/DDBJ whole genome shotgun (WGS) entry which is preliminary data.</text>
</comment>
<keyword evidence="3" id="KW-0238">DNA-binding</keyword>
<dbReference type="EMBL" id="ASQP01000045">
    <property type="protein sequence ID" value="OMI41044.1"/>
    <property type="molecule type" value="Genomic_DNA"/>
</dbReference>
<dbReference type="InterPro" id="IPR036388">
    <property type="entry name" value="WH-like_DNA-bd_sf"/>
</dbReference>
<evidence type="ECO:0000256" key="3">
    <source>
        <dbReference type="ARBA" id="ARBA00023125"/>
    </source>
</evidence>
<keyword evidence="7" id="KW-1185">Reference proteome</keyword>
<reference evidence="6 7" key="1">
    <citation type="submission" date="2013-05" db="EMBL/GenBank/DDBJ databases">
        <title>Genome sequence of Streptomyces sparsogenes DSM 40356.</title>
        <authorList>
            <person name="Coyne S."/>
            <person name="Seebeck F.P."/>
        </authorList>
    </citation>
    <scope>NUCLEOTIDE SEQUENCE [LARGE SCALE GENOMIC DNA]</scope>
    <source>
        <strain evidence="6 7">DSM 40356</strain>
    </source>
</reference>
<dbReference type="InterPro" id="IPR036390">
    <property type="entry name" value="WH_DNA-bd_sf"/>
</dbReference>
<evidence type="ECO:0000256" key="4">
    <source>
        <dbReference type="ARBA" id="ARBA00023163"/>
    </source>
</evidence>
<organism evidence="6 7">
    <name type="scientific">Streptomyces sparsogenes DSM 40356</name>
    <dbReference type="NCBI Taxonomy" id="1331668"/>
    <lineage>
        <taxon>Bacteria</taxon>
        <taxon>Bacillati</taxon>
        <taxon>Actinomycetota</taxon>
        <taxon>Actinomycetes</taxon>
        <taxon>Kitasatosporales</taxon>
        <taxon>Streptomycetaceae</taxon>
        <taxon>Streptomyces</taxon>
    </lineage>
</organism>
<dbReference type="Pfam" id="PF03466">
    <property type="entry name" value="LysR_substrate"/>
    <property type="match status" value="1"/>
</dbReference>
<dbReference type="STRING" id="67365.GCA_001704635_00716"/>
<dbReference type="Pfam" id="PF00126">
    <property type="entry name" value="HTH_1"/>
    <property type="match status" value="1"/>
</dbReference>
<dbReference type="SUPFAM" id="SSF53850">
    <property type="entry name" value="Periplasmic binding protein-like II"/>
    <property type="match status" value="1"/>
</dbReference>
<comment type="similarity">
    <text evidence="1">Belongs to the LysR transcriptional regulatory family.</text>
</comment>
<name>A0A1R1SRY3_9ACTN</name>